<accession>X0YUI6</accession>
<evidence type="ECO:0000313" key="2">
    <source>
        <dbReference type="EMBL" id="GAG50362.1"/>
    </source>
</evidence>
<protein>
    <recommendedName>
        <fullName evidence="1">DUF7133 domain-containing protein</fullName>
    </recommendedName>
</protein>
<organism evidence="2">
    <name type="scientific">marine sediment metagenome</name>
    <dbReference type="NCBI Taxonomy" id="412755"/>
    <lineage>
        <taxon>unclassified sequences</taxon>
        <taxon>metagenomes</taxon>
        <taxon>ecological metagenomes</taxon>
    </lineage>
</organism>
<feature type="domain" description="DUF7133" evidence="1">
    <location>
        <begin position="24"/>
        <end position="203"/>
    </location>
</feature>
<dbReference type="EMBL" id="BARS01051971">
    <property type="protein sequence ID" value="GAG50362.1"/>
    <property type="molecule type" value="Genomic_DNA"/>
</dbReference>
<sequence>RRARPPLGRGSFLLSPAPTPRARARTRLTIFADEDGDGSFETRKIFTDNLNLVSGLEVGFGGVWVGAAPHLLFIPDKDGDDIPDGKPKILLDGWGYQDTHETPNSFTWGPDGWLYGNQGVFNTSLVGAPGAPEAERIPVHAAVWRYHPTRHEFEVFARVGSNQWGIDFDKHGETFITQCRSFWGGGPTTHVILNGHYWNQSNSRHAPFVSADEPPHAPHLRNFLRASARYGHG</sequence>
<dbReference type="PANTHER" id="PTHR33546:SF1">
    <property type="entry name" value="LARGE, MULTIFUNCTIONAL SECRETED PROTEIN"/>
    <property type="match status" value="1"/>
</dbReference>
<dbReference type="Pfam" id="PF23500">
    <property type="entry name" value="DUF7133"/>
    <property type="match status" value="1"/>
</dbReference>
<feature type="non-terminal residue" evidence="2">
    <location>
        <position position="1"/>
    </location>
</feature>
<dbReference type="InterPro" id="IPR013428">
    <property type="entry name" value="Membrane-bound_put_N"/>
</dbReference>
<dbReference type="AlphaFoldDB" id="X0YUI6"/>
<dbReference type="Gene3D" id="2.120.10.30">
    <property type="entry name" value="TolB, C-terminal domain"/>
    <property type="match status" value="1"/>
</dbReference>
<evidence type="ECO:0000259" key="1">
    <source>
        <dbReference type="Pfam" id="PF23500"/>
    </source>
</evidence>
<dbReference type="InterPro" id="IPR055557">
    <property type="entry name" value="DUF7133"/>
</dbReference>
<proteinExistence type="predicted"/>
<reference evidence="2" key="1">
    <citation type="journal article" date="2014" name="Front. Microbiol.">
        <title>High frequency of phylogenetically diverse reductive dehalogenase-homologous genes in deep subseafloor sedimentary metagenomes.</title>
        <authorList>
            <person name="Kawai M."/>
            <person name="Futagami T."/>
            <person name="Toyoda A."/>
            <person name="Takaki Y."/>
            <person name="Nishi S."/>
            <person name="Hori S."/>
            <person name="Arai W."/>
            <person name="Tsubouchi T."/>
            <person name="Morono Y."/>
            <person name="Uchiyama I."/>
            <person name="Ito T."/>
            <person name="Fujiyama A."/>
            <person name="Inagaki F."/>
            <person name="Takami H."/>
        </authorList>
    </citation>
    <scope>NUCLEOTIDE SEQUENCE</scope>
    <source>
        <strain evidence="2">Expedition CK06-06</strain>
    </source>
</reference>
<gene>
    <name evidence="2" type="ORF">S01H1_77340</name>
</gene>
<comment type="caution">
    <text evidence="2">The sequence shown here is derived from an EMBL/GenBank/DDBJ whole genome shotgun (WGS) entry which is preliminary data.</text>
</comment>
<feature type="non-terminal residue" evidence="2">
    <location>
        <position position="233"/>
    </location>
</feature>
<dbReference type="NCBIfam" id="TIGR02604">
    <property type="entry name" value="Piru_Ver_Nterm"/>
    <property type="match status" value="1"/>
</dbReference>
<dbReference type="PANTHER" id="PTHR33546">
    <property type="entry name" value="LARGE, MULTIFUNCTIONAL SECRETED PROTEIN-RELATED"/>
    <property type="match status" value="1"/>
</dbReference>
<name>X0YUI6_9ZZZZ</name>
<dbReference type="InterPro" id="IPR011042">
    <property type="entry name" value="6-blade_b-propeller_TolB-like"/>
</dbReference>
<dbReference type="SUPFAM" id="SSF63825">
    <property type="entry name" value="YWTD domain"/>
    <property type="match status" value="1"/>
</dbReference>